<protein>
    <submittedName>
        <fullName evidence="7">Cytochrome c oxidase subunit VIb (inferred by orthology to a D. melanogaster protein)</fullName>
    </submittedName>
</protein>
<dbReference type="InterPro" id="IPR036549">
    <property type="entry name" value="CX6/COA6-like_sf"/>
</dbReference>
<dbReference type="CDD" id="cd00926">
    <property type="entry name" value="Cyt_c_Oxidase_VIb"/>
    <property type="match status" value="1"/>
</dbReference>
<evidence type="ECO:0000313" key="7">
    <source>
        <dbReference type="WBParaSite" id="NBR_0001544001-mRNA-1"/>
    </source>
</evidence>
<keyword evidence="4" id="KW-0812">Transmembrane</keyword>
<dbReference type="PANTHER" id="PTHR11387">
    <property type="entry name" value="CYTOCHROME C OXIDASE SUBUNIT 6B"/>
    <property type="match status" value="1"/>
</dbReference>
<dbReference type="GO" id="GO:0006120">
    <property type="term" value="P:mitochondrial electron transport, NADH to ubiquinone"/>
    <property type="evidence" value="ECO:0007669"/>
    <property type="project" value="InterPro"/>
</dbReference>
<evidence type="ECO:0000313" key="6">
    <source>
        <dbReference type="Proteomes" id="UP000271162"/>
    </source>
</evidence>
<keyword evidence="6" id="KW-1185">Reference proteome</keyword>
<gene>
    <name evidence="5" type="ORF">NBR_LOCUS15441</name>
</gene>
<proteinExistence type="predicted"/>
<keyword evidence="2" id="KW-0496">Mitochondrion</keyword>
<dbReference type="OMA" id="HRCKELM"/>
<dbReference type="GO" id="GO:0005743">
    <property type="term" value="C:mitochondrial inner membrane"/>
    <property type="evidence" value="ECO:0007669"/>
    <property type="project" value="InterPro"/>
</dbReference>
<dbReference type="Pfam" id="PF06374">
    <property type="entry name" value="NDUF_C2"/>
    <property type="match status" value="1"/>
</dbReference>
<evidence type="ECO:0000256" key="1">
    <source>
        <dbReference type="ARBA" id="ARBA00004173"/>
    </source>
</evidence>
<organism evidence="7">
    <name type="scientific">Nippostrongylus brasiliensis</name>
    <name type="common">Rat hookworm</name>
    <dbReference type="NCBI Taxonomy" id="27835"/>
    <lineage>
        <taxon>Eukaryota</taxon>
        <taxon>Metazoa</taxon>
        <taxon>Ecdysozoa</taxon>
        <taxon>Nematoda</taxon>
        <taxon>Chromadorea</taxon>
        <taxon>Rhabditida</taxon>
        <taxon>Rhabditina</taxon>
        <taxon>Rhabditomorpha</taxon>
        <taxon>Strongyloidea</taxon>
        <taxon>Heligmosomidae</taxon>
        <taxon>Nippostrongylus</taxon>
    </lineage>
</organism>
<reference evidence="7" key="1">
    <citation type="submission" date="2017-02" db="UniProtKB">
        <authorList>
            <consortium name="WormBaseParasite"/>
        </authorList>
    </citation>
    <scope>IDENTIFICATION</scope>
</reference>
<dbReference type="AlphaFoldDB" id="A0A0N4YFB6"/>
<dbReference type="Pfam" id="PF02297">
    <property type="entry name" value="COX6B"/>
    <property type="match status" value="1"/>
</dbReference>
<accession>A0A0N4YFB6</accession>
<dbReference type="Proteomes" id="UP000271162">
    <property type="component" value="Unassembled WGS sequence"/>
</dbReference>
<dbReference type="InterPro" id="IPR048280">
    <property type="entry name" value="COX6B-like"/>
</dbReference>
<comment type="subcellular location">
    <subcellularLocation>
        <location evidence="1">Mitochondrion</location>
    </subcellularLocation>
</comment>
<dbReference type="WBParaSite" id="NBR_0001544001-mRNA-1">
    <property type="protein sequence ID" value="NBR_0001544001-mRNA-1"/>
    <property type="gene ID" value="NBR_0001544001"/>
</dbReference>
<feature type="transmembrane region" description="Helical" evidence="4">
    <location>
        <begin position="196"/>
        <end position="217"/>
    </location>
</feature>
<evidence type="ECO:0000256" key="3">
    <source>
        <dbReference type="ARBA" id="ARBA00023157"/>
    </source>
</evidence>
<keyword evidence="4" id="KW-1133">Transmembrane helix</keyword>
<evidence type="ECO:0000256" key="2">
    <source>
        <dbReference type="ARBA" id="ARBA00023128"/>
    </source>
</evidence>
<dbReference type="EMBL" id="UYSL01021739">
    <property type="protein sequence ID" value="VDL79035.1"/>
    <property type="molecule type" value="Genomic_DNA"/>
</dbReference>
<reference evidence="5 6" key="2">
    <citation type="submission" date="2018-11" db="EMBL/GenBank/DDBJ databases">
        <authorList>
            <consortium name="Pathogen Informatics"/>
        </authorList>
    </citation>
    <scope>NUCLEOTIDE SEQUENCE [LARGE SCALE GENOMIC DNA]</scope>
</reference>
<name>A0A0N4YFB6_NIPBR</name>
<keyword evidence="3" id="KW-1015">Disulfide bond</keyword>
<dbReference type="STRING" id="27835.A0A0N4YFB6"/>
<dbReference type="SUPFAM" id="SSF47694">
    <property type="entry name" value="Cytochrome c oxidase subunit h"/>
    <property type="match status" value="1"/>
</dbReference>
<evidence type="ECO:0000313" key="5">
    <source>
        <dbReference type="EMBL" id="VDL79035.1"/>
    </source>
</evidence>
<evidence type="ECO:0000256" key="4">
    <source>
        <dbReference type="SAM" id="Phobius"/>
    </source>
</evidence>
<sequence length="271" mass="32706">MPAEVKVPDTFYERLQKYQQEFSSALRHPDSPDWFNKDLNEKMKKDLLWAAPYDARFPQVRKQRQCFAYYVDFHRCNELMGKDYKPCKFFQNVYKDFCPNFWIEKWDELIEEGRFPAKFDQWFYDDKCILWPMADSTRVPPEEIERRERFLRAGLREVNLMDPFTWPHRMQGAGVMAGLTLLSGHMYNVWNKKPYYFAIVPRLCALAVLSALGYGAGALREHHYRTRDALVQHYIQLHPEDFDHFNDRNGRPFSQILLPWYPRRTQYTKYN</sequence>
<dbReference type="Gene3D" id="1.10.10.140">
    <property type="entry name" value="Cytochrome c oxidase, subunit VIb"/>
    <property type="match status" value="1"/>
</dbReference>
<dbReference type="FunFam" id="1.10.10.140:FF:000007">
    <property type="entry name" value="Cytochrome oxidase c subunit VIb"/>
    <property type="match status" value="1"/>
</dbReference>
<keyword evidence="4" id="KW-0472">Membrane</keyword>
<dbReference type="InterPro" id="IPR009423">
    <property type="entry name" value="NDUC2"/>
</dbReference>
<dbReference type="GO" id="GO:0045277">
    <property type="term" value="C:respiratory chain complex IV"/>
    <property type="evidence" value="ECO:0007669"/>
    <property type="project" value="InterPro"/>
</dbReference>
<dbReference type="InterPro" id="IPR003213">
    <property type="entry name" value="Cyt_c_oxidase_su6B"/>
</dbReference>